<feature type="compositionally biased region" description="Basic and acidic residues" evidence="1">
    <location>
        <begin position="191"/>
        <end position="200"/>
    </location>
</feature>
<name>E1EZJ7_GIAIA</name>
<dbReference type="OrthoDB" id="10338072at2759"/>
<feature type="compositionally biased region" description="Basic and acidic residues" evidence="1">
    <location>
        <begin position="140"/>
        <end position="152"/>
    </location>
</feature>
<comment type="caution">
    <text evidence="2">The sequence shown here is derived from an EMBL/GenBank/DDBJ whole genome shotgun (WGS) entry which is preliminary data.</text>
</comment>
<feature type="region of interest" description="Disordered" evidence="1">
    <location>
        <begin position="186"/>
        <end position="215"/>
    </location>
</feature>
<proteinExistence type="predicted"/>
<dbReference type="Proteomes" id="UP000008974">
    <property type="component" value="Unassembled WGS sequence"/>
</dbReference>
<feature type="compositionally biased region" description="Polar residues" evidence="1">
    <location>
        <begin position="123"/>
        <end position="139"/>
    </location>
</feature>
<feature type="compositionally biased region" description="Polar residues" evidence="1">
    <location>
        <begin position="206"/>
        <end position="215"/>
    </location>
</feature>
<dbReference type="EMBL" id="ACVC01000097">
    <property type="protein sequence ID" value="EFO64370.1"/>
    <property type="molecule type" value="Genomic_DNA"/>
</dbReference>
<accession>E1EZJ7</accession>
<evidence type="ECO:0000313" key="2">
    <source>
        <dbReference type="EMBL" id="EFO64370.1"/>
    </source>
</evidence>
<organism evidence="2 3">
    <name type="scientific">Giardia intestinalis (strain P15)</name>
    <name type="common">Giardia lamblia</name>
    <dbReference type="NCBI Taxonomy" id="658858"/>
    <lineage>
        <taxon>Eukaryota</taxon>
        <taxon>Metamonada</taxon>
        <taxon>Diplomonadida</taxon>
        <taxon>Hexamitidae</taxon>
        <taxon>Giardiinae</taxon>
        <taxon>Giardia</taxon>
    </lineage>
</organism>
<evidence type="ECO:0000313" key="3">
    <source>
        <dbReference type="Proteomes" id="UP000008974"/>
    </source>
</evidence>
<dbReference type="OMA" id="SWHIHRE"/>
<reference evidence="2 3" key="1">
    <citation type="journal article" date="2010" name="BMC Genomics">
        <title>Genome analysis and comparative genomics of a Giardia intestinalis assemblage E isolate.</title>
        <authorList>
            <person name="Jerlstrom-Hultqvist J."/>
            <person name="Franzen O."/>
            <person name="Ankarklev J."/>
            <person name="Xu F."/>
            <person name="Nohynkova E."/>
            <person name="Andersson J.O."/>
            <person name="Svard S.G."/>
            <person name="Andersson B."/>
        </authorList>
    </citation>
    <scope>NUCLEOTIDE SEQUENCE [LARGE SCALE GENOMIC DNA]</scope>
    <source>
        <strain evidence="2 3">P15</strain>
    </source>
</reference>
<evidence type="ECO:0000256" key="1">
    <source>
        <dbReference type="SAM" id="MobiDB-lite"/>
    </source>
</evidence>
<dbReference type="VEuPathDB" id="GiardiaDB:GLP15_5047"/>
<dbReference type="AlphaFoldDB" id="E1EZJ7"/>
<sequence>MSVNTHKSWHIHREINKEKVRRLQDELSAAKDRSAKDLETILNGESVTINELLEQVYKLGEPPLPEPITSADVNFPGPTVTIPLNDELSRFDPLVYPIEPDVPTEESLIRRPHQGRTVAGRLSNVSDDQSVPSTTASKSVHQEEHRMQGDTRKKFYGSTLSFSRNFRRCRKGDSAHPMSYNVHATKHATATHRDLSKETRSWPVTRISSQGQPEK</sequence>
<gene>
    <name evidence="2" type="ORF">GLP15_5047</name>
</gene>
<protein>
    <submittedName>
        <fullName evidence="2">Uncharacterized protein</fullName>
    </submittedName>
</protein>
<feature type="region of interest" description="Disordered" evidence="1">
    <location>
        <begin position="114"/>
        <end position="152"/>
    </location>
</feature>